<sequence>MTGRTAPSGASRPPLSLDEYAERARTRLGPEIWDFIEGGAGEERTLAANRAAFDRTRLSPRVLTGVGECDPSTTVLGRRWGAPVAVAPMAYHTLMHPDGETATARAAGAAGLPLVVSTFAGRTFAEIAAAATSPLWLQVYCFRDRDTTRRLIEHAEAAGFEALVLTVDTPRLGRRLRDLRNDFRLPPHIAPANLPAGEADYSSPSEHGRTGLDPALDWSVIAWLRSVSRLPVLVKGVMTAEDARRAIAAGVDGIVVSNHGGRQLDGAPATLDVLAPIAAAVDGRCALLLDGGVRRGRDVLGALALGADAVLLGRPVLHGLAVAGGAGAAGVLGLVLDELSEAMTLTGTATVADADASLLAGPEDTAPARHRRSGGAPLPDRPEPTGTATATLHKENLHRSVTDTSPPTAPANTPAAGLRKQDLHRSVTDTSPPTAPANTPTAGLRKQDLHRSVSDPVLDTMNFLNEITGRFPDVVSFAPGRPYEEFFDKDEILEHIRRYLDHLAAGGASDEAIRTALYQYGPTAGQIRELISDSLRADEGIDAPPGAIVVTVGAQEGMLLALRALFADPGDVLLVASPCYVGITGAASLLGVPVHPVEERTDGLDVADVEAAVLAERARGRRPRAFYVVPDHSNPSGNTMSRRAREELLELAARHDLLILEDSPYRLVSPGVQLPTLKSMDHARRVIHLGSYSKSVFPSARVGFVVADQPVRDPSGAETLLADELAKIKSMVTVNTPALSQAAVAGALLACGGRLTERNAVPAKHYGEALRVTLEQLDRHFPEDVRDRLGIGWNRPSGGFFLTVRVPFPADNAALLRSAEDHGVIWTPMAYFYPGPGGERSIRLSFSYLSPAEIEDGIARLAAFLHAEIERPGATGPTSGRDT</sequence>
<evidence type="ECO:0000313" key="8">
    <source>
        <dbReference type="EMBL" id="NEW70452.1"/>
    </source>
</evidence>
<dbReference type="Pfam" id="PF01070">
    <property type="entry name" value="FMN_dh"/>
    <property type="match status" value="1"/>
</dbReference>
<dbReference type="FunFam" id="3.20.20.70:FF:000029">
    <property type="entry name" value="L-lactate dehydrogenase"/>
    <property type="match status" value="1"/>
</dbReference>
<evidence type="ECO:0000256" key="3">
    <source>
        <dbReference type="ARBA" id="ARBA00022643"/>
    </source>
</evidence>
<dbReference type="SUPFAM" id="SSF51395">
    <property type="entry name" value="FMN-linked oxidoreductases"/>
    <property type="match status" value="1"/>
</dbReference>
<dbReference type="Proteomes" id="UP000476310">
    <property type="component" value="Unassembled WGS sequence"/>
</dbReference>
<feature type="domain" description="FMN hydroxy acid dehydrogenase" evidence="7">
    <location>
        <begin position="9"/>
        <end position="364"/>
    </location>
</feature>
<keyword evidence="3" id="KW-0288">FMN</keyword>
<comment type="similarity">
    <text evidence="5">Belongs to the FMN-dependent alpha-hydroxy acid dehydrogenase family.</text>
</comment>
<dbReference type="InterPro" id="IPR015421">
    <property type="entry name" value="PyrdxlP-dep_Trfase_major"/>
</dbReference>
<dbReference type="InterPro" id="IPR004839">
    <property type="entry name" value="Aminotransferase_I/II_large"/>
</dbReference>
<dbReference type="InterPro" id="IPR000262">
    <property type="entry name" value="FMN-dep_DH"/>
</dbReference>
<dbReference type="GO" id="GO:0016614">
    <property type="term" value="F:oxidoreductase activity, acting on CH-OH group of donors"/>
    <property type="evidence" value="ECO:0007669"/>
    <property type="project" value="UniProtKB-ARBA"/>
</dbReference>
<keyword evidence="9" id="KW-1185">Reference proteome</keyword>
<evidence type="ECO:0000256" key="6">
    <source>
        <dbReference type="SAM" id="MobiDB-lite"/>
    </source>
</evidence>
<keyword evidence="4" id="KW-0560">Oxidoreductase</keyword>
<feature type="region of interest" description="Disordered" evidence="6">
    <location>
        <begin position="356"/>
        <end position="449"/>
    </location>
</feature>
<name>A0A6G4AB06_9ACTN</name>
<dbReference type="Gene3D" id="3.40.640.10">
    <property type="entry name" value="Type I PLP-dependent aspartate aminotransferase-like (Major domain)"/>
    <property type="match status" value="1"/>
</dbReference>
<evidence type="ECO:0000313" key="9">
    <source>
        <dbReference type="Proteomes" id="UP000476310"/>
    </source>
</evidence>
<dbReference type="CDD" id="cd02809">
    <property type="entry name" value="alpha_hydroxyacid_oxid_FMN"/>
    <property type="match status" value="1"/>
</dbReference>
<dbReference type="PANTHER" id="PTHR10578:SF107">
    <property type="entry name" value="2-HYDROXYACID OXIDASE 1"/>
    <property type="match status" value="1"/>
</dbReference>
<evidence type="ECO:0000256" key="5">
    <source>
        <dbReference type="ARBA" id="ARBA00024042"/>
    </source>
</evidence>
<dbReference type="InterPro" id="IPR015424">
    <property type="entry name" value="PyrdxlP-dep_Trfase"/>
</dbReference>
<reference evidence="8" key="1">
    <citation type="submission" date="2020-02" db="EMBL/GenBank/DDBJ databases">
        <title>A new Streptomyces sp. for controlling soil-borne diseases.</title>
        <authorList>
            <person name="Li X."/>
            <person name="Tian Y."/>
            <person name="Gao K."/>
        </authorList>
    </citation>
    <scope>NUCLEOTIDE SEQUENCE [LARGE SCALE GENOMIC DNA]</scope>
    <source>
        <strain evidence="8">0250</strain>
    </source>
</reference>
<comment type="cofactor">
    <cofactor evidence="1">
        <name>FMN</name>
        <dbReference type="ChEBI" id="CHEBI:58210"/>
    </cofactor>
</comment>
<keyword evidence="8" id="KW-0808">Transferase</keyword>
<feature type="compositionally biased region" description="Basic and acidic residues" evidence="6">
    <location>
        <begin position="392"/>
        <end position="401"/>
    </location>
</feature>
<dbReference type="Gene3D" id="3.20.20.70">
    <property type="entry name" value="Aldolase class I"/>
    <property type="match status" value="1"/>
</dbReference>
<dbReference type="GO" id="GO:0008483">
    <property type="term" value="F:transaminase activity"/>
    <property type="evidence" value="ECO:0007669"/>
    <property type="project" value="UniProtKB-KW"/>
</dbReference>
<dbReference type="InterPro" id="IPR037396">
    <property type="entry name" value="FMN_HAD"/>
</dbReference>
<dbReference type="CDD" id="cd00609">
    <property type="entry name" value="AAT_like"/>
    <property type="match status" value="1"/>
</dbReference>
<dbReference type="GO" id="GO:0010181">
    <property type="term" value="F:FMN binding"/>
    <property type="evidence" value="ECO:0007669"/>
    <property type="project" value="InterPro"/>
</dbReference>
<keyword evidence="8" id="KW-0032">Aminotransferase</keyword>
<comment type="caution">
    <text evidence="8">The sequence shown here is derived from an EMBL/GenBank/DDBJ whole genome shotgun (WGS) entry which is preliminary data.</text>
</comment>
<dbReference type="InterPro" id="IPR012133">
    <property type="entry name" value="Alpha-hydoxy_acid_DH_FMN"/>
</dbReference>
<dbReference type="GO" id="GO:0030170">
    <property type="term" value="F:pyridoxal phosphate binding"/>
    <property type="evidence" value="ECO:0007669"/>
    <property type="project" value="InterPro"/>
</dbReference>
<dbReference type="Pfam" id="PF00155">
    <property type="entry name" value="Aminotran_1_2"/>
    <property type="match status" value="1"/>
</dbReference>
<dbReference type="InterPro" id="IPR015422">
    <property type="entry name" value="PyrdxlP-dep_Trfase_small"/>
</dbReference>
<keyword evidence="2" id="KW-0285">Flavoprotein</keyword>
<evidence type="ECO:0000256" key="1">
    <source>
        <dbReference type="ARBA" id="ARBA00001917"/>
    </source>
</evidence>
<dbReference type="InterPro" id="IPR008259">
    <property type="entry name" value="FMN_hydac_DH_AS"/>
</dbReference>
<evidence type="ECO:0000256" key="2">
    <source>
        <dbReference type="ARBA" id="ARBA00022630"/>
    </source>
</evidence>
<evidence type="ECO:0000256" key="4">
    <source>
        <dbReference type="ARBA" id="ARBA00023002"/>
    </source>
</evidence>
<dbReference type="AlphaFoldDB" id="A0A6G4AB06"/>
<proteinExistence type="inferred from homology"/>
<organism evidence="8 9">
    <name type="scientific">Streptomyces rhizosphaericus</name>
    <dbReference type="NCBI Taxonomy" id="114699"/>
    <lineage>
        <taxon>Bacteria</taxon>
        <taxon>Bacillati</taxon>
        <taxon>Actinomycetota</taxon>
        <taxon>Actinomycetes</taxon>
        <taxon>Kitasatosporales</taxon>
        <taxon>Streptomycetaceae</taxon>
        <taxon>Streptomyces</taxon>
        <taxon>Streptomyces violaceusniger group</taxon>
    </lineage>
</organism>
<feature type="compositionally biased region" description="Low complexity" evidence="6">
    <location>
        <begin position="402"/>
        <end position="416"/>
    </location>
</feature>
<evidence type="ECO:0000259" key="7">
    <source>
        <dbReference type="PROSITE" id="PS51349"/>
    </source>
</evidence>
<dbReference type="InterPro" id="IPR013785">
    <property type="entry name" value="Aldolase_TIM"/>
</dbReference>
<dbReference type="PROSITE" id="PS00557">
    <property type="entry name" value="FMN_HYDROXY_ACID_DH_1"/>
    <property type="match status" value="1"/>
</dbReference>
<feature type="compositionally biased region" description="Low complexity" evidence="6">
    <location>
        <begin position="430"/>
        <end position="442"/>
    </location>
</feature>
<dbReference type="EMBL" id="JAAIKT010000007">
    <property type="protein sequence ID" value="NEW70452.1"/>
    <property type="molecule type" value="Genomic_DNA"/>
</dbReference>
<dbReference type="Gene3D" id="3.90.1150.10">
    <property type="entry name" value="Aspartate Aminotransferase, domain 1"/>
    <property type="match status" value="1"/>
</dbReference>
<gene>
    <name evidence="8" type="ORF">G4H13_08525</name>
</gene>
<dbReference type="SUPFAM" id="SSF53383">
    <property type="entry name" value="PLP-dependent transferases"/>
    <property type="match status" value="1"/>
</dbReference>
<accession>A0A6G4AB06</accession>
<dbReference type="PROSITE" id="PS51349">
    <property type="entry name" value="FMN_HYDROXY_ACID_DH_2"/>
    <property type="match status" value="1"/>
</dbReference>
<dbReference type="PANTHER" id="PTHR10578">
    <property type="entry name" value="S -2-HYDROXY-ACID OXIDASE-RELATED"/>
    <property type="match status" value="1"/>
</dbReference>
<dbReference type="RefSeq" id="WP_164425331.1">
    <property type="nucleotide sequence ID" value="NZ_JAAIKT010000007.1"/>
</dbReference>
<protein>
    <submittedName>
        <fullName evidence="8">Aminotransferase class I/II-fold pyridoxal phosphate-dependent enzyme</fullName>
    </submittedName>
</protein>